<dbReference type="EMBL" id="FNDK01000007">
    <property type="protein sequence ID" value="SDH57954.1"/>
    <property type="molecule type" value="Genomic_DNA"/>
</dbReference>
<dbReference type="Proteomes" id="UP000199163">
    <property type="component" value="Unassembled WGS sequence"/>
</dbReference>
<protein>
    <submittedName>
        <fullName evidence="1">Uncharacterized protein</fullName>
    </submittedName>
</protein>
<proteinExistence type="predicted"/>
<gene>
    <name evidence="1" type="ORF">SAMN05192534_107119</name>
</gene>
<evidence type="ECO:0000313" key="2">
    <source>
        <dbReference type="Proteomes" id="UP000199163"/>
    </source>
</evidence>
<keyword evidence="2" id="KW-1185">Reference proteome</keyword>
<reference evidence="1 2" key="1">
    <citation type="submission" date="2016-10" db="EMBL/GenBank/DDBJ databases">
        <authorList>
            <person name="de Groot N.N."/>
        </authorList>
    </citation>
    <scope>NUCLEOTIDE SEQUENCE [LARGE SCALE GENOMIC DNA]</scope>
    <source>
        <strain evidence="1 2">DSM 21632</strain>
    </source>
</reference>
<dbReference type="AlphaFoldDB" id="A0A1G8DJX7"/>
<name>A0A1G8DJX7_9BACI</name>
<accession>A0A1G8DJX7</accession>
<dbReference type="STRING" id="568899.SAMN05192534_107119"/>
<sequence length="54" mass="6344">MNKNMWTSLAVAGVTSWAFGLATRKKRQRSAVENFWRASQKSMKNARKKWNKAW</sequence>
<evidence type="ECO:0000313" key="1">
    <source>
        <dbReference type="EMBL" id="SDH57954.1"/>
    </source>
</evidence>
<organism evidence="1 2">
    <name type="scientific">Alteribacillus persepolensis</name>
    <dbReference type="NCBI Taxonomy" id="568899"/>
    <lineage>
        <taxon>Bacteria</taxon>
        <taxon>Bacillati</taxon>
        <taxon>Bacillota</taxon>
        <taxon>Bacilli</taxon>
        <taxon>Bacillales</taxon>
        <taxon>Bacillaceae</taxon>
        <taxon>Alteribacillus</taxon>
    </lineage>
</organism>